<reference evidence="3 4" key="1">
    <citation type="submission" date="2020-11" db="EMBL/GenBank/DDBJ databases">
        <title>Kefir isolates.</title>
        <authorList>
            <person name="Marcisauskas S."/>
            <person name="Kim Y."/>
            <person name="Blasche S."/>
        </authorList>
    </citation>
    <scope>NUCLEOTIDE SEQUENCE [LARGE SCALE GENOMIC DNA]</scope>
    <source>
        <strain evidence="3 4">KR</strain>
    </source>
</reference>
<dbReference type="EMBL" id="PUHQ01000077">
    <property type="protein sequence ID" value="KAG0657709.1"/>
    <property type="molecule type" value="Genomic_DNA"/>
</dbReference>
<keyword evidence="4" id="KW-1185">Reference proteome</keyword>
<name>A0A9P6VZ00_RHOMI</name>
<dbReference type="Proteomes" id="UP000777482">
    <property type="component" value="Unassembled WGS sequence"/>
</dbReference>
<keyword evidence="2" id="KW-0472">Membrane</keyword>
<comment type="caution">
    <text evidence="3">The sequence shown here is derived from an EMBL/GenBank/DDBJ whole genome shotgun (WGS) entry which is preliminary data.</text>
</comment>
<feature type="compositionally biased region" description="Polar residues" evidence="1">
    <location>
        <begin position="1"/>
        <end position="10"/>
    </location>
</feature>
<keyword evidence="2" id="KW-0812">Transmembrane</keyword>
<feature type="region of interest" description="Disordered" evidence="1">
    <location>
        <begin position="1"/>
        <end position="54"/>
    </location>
</feature>
<gene>
    <name evidence="3" type="ORF">C6P46_006265</name>
</gene>
<keyword evidence="2" id="KW-1133">Transmembrane helix</keyword>
<evidence type="ECO:0000313" key="3">
    <source>
        <dbReference type="EMBL" id="KAG0657709.1"/>
    </source>
</evidence>
<feature type="compositionally biased region" description="Polar residues" evidence="1">
    <location>
        <begin position="45"/>
        <end position="54"/>
    </location>
</feature>
<evidence type="ECO:0000256" key="2">
    <source>
        <dbReference type="SAM" id="Phobius"/>
    </source>
</evidence>
<protein>
    <submittedName>
        <fullName evidence="3">Uncharacterized protein</fullName>
    </submittedName>
</protein>
<feature type="transmembrane region" description="Helical" evidence="2">
    <location>
        <begin position="96"/>
        <end position="117"/>
    </location>
</feature>
<evidence type="ECO:0000313" key="4">
    <source>
        <dbReference type="Proteomes" id="UP000777482"/>
    </source>
</evidence>
<dbReference type="AlphaFoldDB" id="A0A9P6VZ00"/>
<sequence length="132" mass="14430">MASEPQQQLHGTRLADKAKSLPRQSGGISPVGCMEPNPNKEATRPISTSPSTHPTFAMLDLPRQSAVYRHPDLAKTEAPFELSPALISELLCGVRLLASFVLLLSLLYFPFLTHLAYQAAWSTRDRPSEASS</sequence>
<evidence type="ECO:0000256" key="1">
    <source>
        <dbReference type="SAM" id="MobiDB-lite"/>
    </source>
</evidence>
<accession>A0A9P6VZ00</accession>
<organism evidence="3 4">
    <name type="scientific">Rhodotorula mucilaginosa</name>
    <name type="common">Yeast</name>
    <name type="synonym">Rhodotorula rubra</name>
    <dbReference type="NCBI Taxonomy" id="5537"/>
    <lineage>
        <taxon>Eukaryota</taxon>
        <taxon>Fungi</taxon>
        <taxon>Dikarya</taxon>
        <taxon>Basidiomycota</taxon>
        <taxon>Pucciniomycotina</taxon>
        <taxon>Microbotryomycetes</taxon>
        <taxon>Sporidiobolales</taxon>
        <taxon>Sporidiobolaceae</taxon>
        <taxon>Rhodotorula</taxon>
    </lineage>
</organism>
<proteinExistence type="predicted"/>